<organism evidence="1">
    <name type="scientific">bioreactor metagenome</name>
    <dbReference type="NCBI Taxonomy" id="1076179"/>
    <lineage>
        <taxon>unclassified sequences</taxon>
        <taxon>metagenomes</taxon>
        <taxon>ecological metagenomes</taxon>
    </lineage>
</organism>
<evidence type="ECO:0000313" key="1">
    <source>
        <dbReference type="EMBL" id="MPM86055.1"/>
    </source>
</evidence>
<sequence>MPVELRHKRLAEPHNLAVALPSRVKVAPALRAPDRQARQAVFKGLFEPQKLHDRQVHARMKPQSALVRPDRPVELHAIPTVGLHPARVVHPGHPERDRPLRLRHPLQQSACLIFRMLVYHRFQRGIHLFHRLQKLRLVAILFLYVFQYPLNIGVHACPPDMLKMCDVWESAQAHHSPAIWQSQRPGPQYIKYFSCACYFLSIRTKSDRPQQKSNAFT</sequence>
<dbReference type="EMBL" id="VSSQ01034191">
    <property type="protein sequence ID" value="MPM86055.1"/>
    <property type="molecule type" value="Genomic_DNA"/>
</dbReference>
<name>A0A645DA10_9ZZZZ</name>
<comment type="caution">
    <text evidence="1">The sequence shown here is derived from an EMBL/GenBank/DDBJ whole genome shotgun (WGS) entry which is preliminary data.</text>
</comment>
<protein>
    <submittedName>
        <fullName evidence="1">Uncharacterized protein</fullName>
    </submittedName>
</protein>
<accession>A0A645DA10</accession>
<reference evidence="1" key="1">
    <citation type="submission" date="2019-08" db="EMBL/GenBank/DDBJ databases">
        <authorList>
            <person name="Kucharzyk K."/>
            <person name="Murdoch R.W."/>
            <person name="Higgins S."/>
            <person name="Loffler F."/>
        </authorList>
    </citation>
    <scope>NUCLEOTIDE SEQUENCE</scope>
</reference>
<gene>
    <name evidence="1" type="ORF">SDC9_133138</name>
</gene>
<proteinExistence type="predicted"/>
<dbReference type="AlphaFoldDB" id="A0A645DA10"/>